<reference evidence="4" key="1">
    <citation type="journal article" date="2016" name="Nature">
        <title>The genome of the seagrass Zostera marina reveals angiosperm adaptation to the sea.</title>
        <authorList>
            <person name="Olsen J.L."/>
            <person name="Rouze P."/>
            <person name="Verhelst B."/>
            <person name="Lin Y.-C."/>
            <person name="Bayer T."/>
            <person name="Collen J."/>
            <person name="Dattolo E."/>
            <person name="De Paoli E."/>
            <person name="Dittami S."/>
            <person name="Maumus F."/>
            <person name="Michel G."/>
            <person name="Kersting A."/>
            <person name="Lauritano C."/>
            <person name="Lohaus R."/>
            <person name="Toepel M."/>
            <person name="Tonon T."/>
            <person name="Vanneste K."/>
            <person name="Amirebrahimi M."/>
            <person name="Brakel J."/>
            <person name="Bostroem C."/>
            <person name="Chovatia M."/>
            <person name="Grimwood J."/>
            <person name="Jenkins J.W."/>
            <person name="Jueterbock A."/>
            <person name="Mraz A."/>
            <person name="Stam W.T."/>
            <person name="Tice H."/>
            <person name="Bornberg-Bauer E."/>
            <person name="Green P.J."/>
            <person name="Pearson G.A."/>
            <person name="Procaccini G."/>
            <person name="Duarte C.M."/>
            <person name="Schmutz J."/>
            <person name="Reusch T.B.H."/>
            <person name="Van de Peer Y."/>
        </authorList>
    </citation>
    <scope>NUCLEOTIDE SEQUENCE [LARGE SCALE GENOMIC DNA]</scope>
    <source>
        <strain evidence="4">cv. Finnish</strain>
    </source>
</reference>
<dbReference type="Proteomes" id="UP000036987">
    <property type="component" value="Unassembled WGS sequence"/>
</dbReference>
<name>A0A0K9Q531_ZOSMR</name>
<dbReference type="PANTHER" id="PTHR43215">
    <property type="entry name" value="RADIAL SPOKE HEAD 1 HOMOLOG"/>
    <property type="match status" value="1"/>
</dbReference>
<gene>
    <name evidence="3" type="ORF">ZOSMA_104G00420</name>
</gene>
<evidence type="ECO:0000313" key="3">
    <source>
        <dbReference type="EMBL" id="KMZ76289.1"/>
    </source>
</evidence>
<organism evidence="3 4">
    <name type="scientific">Zostera marina</name>
    <name type="common">Eelgrass</name>
    <dbReference type="NCBI Taxonomy" id="29655"/>
    <lineage>
        <taxon>Eukaryota</taxon>
        <taxon>Viridiplantae</taxon>
        <taxon>Streptophyta</taxon>
        <taxon>Embryophyta</taxon>
        <taxon>Tracheophyta</taxon>
        <taxon>Spermatophyta</taxon>
        <taxon>Magnoliopsida</taxon>
        <taxon>Liliopsida</taxon>
        <taxon>Zosteraceae</taxon>
        <taxon>Zostera</taxon>
    </lineage>
</organism>
<dbReference type="SUPFAM" id="SSF52490">
    <property type="entry name" value="Tubulin nucleotide-binding domain-like"/>
    <property type="match status" value="1"/>
</dbReference>
<dbReference type="InterPro" id="IPR036525">
    <property type="entry name" value="Tubulin/FtsZ_GTPase_sf"/>
</dbReference>
<dbReference type="GO" id="GO:0009707">
    <property type="term" value="C:chloroplast outer membrane"/>
    <property type="evidence" value="ECO:0000318"/>
    <property type="project" value="GO_Central"/>
</dbReference>
<dbReference type="OMA" id="PIRFWTM"/>
<evidence type="ECO:0000256" key="1">
    <source>
        <dbReference type="ARBA" id="ARBA00022737"/>
    </source>
</evidence>
<dbReference type="Gene3D" id="2.20.110.10">
    <property type="entry name" value="Histone H3 K4-specific methyltransferase SET7/9 N-terminal domain"/>
    <property type="match status" value="2"/>
</dbReference>
<dbReference type="Gene3D" id="3.40.50.1440">
    <property type="entry name" value="Tubulin/FtsZ, GTPase domain"/>
    <property type="match status" value="1"/>
</dbReference>
<dbReference type="PANTHER" id="PTHR43215:SF15">
    <property type="entry name" value="PROTEIN ACCUMULATION AND REPLICATION OF CHLOROPLASTS 3, CHLOROPLASTIC"/>
    <property type="match status" value="1"/>
</dbReference>
<dbReference type="AlphaFoldDB" id="A0A0K9Q531"/>
<dbReference type="EMBL" id="LFYR01000056">
    <property type="protein sequence ID" value="KMZ76289.1"/>
    <property type="molecule type" value="Genomic_DNA"/>
</dbReference>
<feature type="chain" id="PRO_5005528536" description="Protein ACCUMULATION AND REPLICATION OF CHLOROPLASTS 3" evidence="2">
    <location>
        <begin position="22"/>
        <end position="763"/>
    </location>
</feature>
<protein>
    <recommendedName>
        <fullName evidence="5">Protein ACCUMULATION AND REPLICATION OF CHLOROPLASTS 3</fullName>
    </recommendedName>
</protein>
<keyword evidence="4" id="KW-1185">Reference proteome</keyword>
<feature type="signal peptide" evidence="2">
    <location>
        <begin position="1"/>
        <end position="21"/>
    </location>
</feature>
<dbReference type="GO" id="GO:0010020">
    <property type="term" value="P:chloroplast fission"/>
    <property type="evidence" value="ECO:0000318"/>
    <property type="project" value="GO_Central"/>
</dbReference>
<dbReference type="SUPFAM" id="SSF82185">
    <property type="entry name" value="Histone H3 K4-specific methyltransferase SET7/9 N-terminal domain"/>
    <property type="match status" value="1"/>
</dbReference>
<dbReference type="STRING" id="29655.A0A0K9Q531"/>
<dbReference type="InterPro" id="IPR003409">
    <property type="entry name" value="MORN"/>
</dbReference>
<evidence type="ECO:0000256" key="2">
    <source>
        <dbReference type="SAM" id="SignalP"/>
    </source>
</evidence>
<evidence type="ECO:0008006" key="5">
    <source>
        <dbReference type="Google" id="ProtNLM"/>
    </source>
</evidence>
<evidence type="ECO:0000313" key="4">
    <source>
        <dbReference type="Proteomes" id="UP000036987"/>
    </source>
</evidence>
<accession>A0A0K9Q531</accession>
<dbReference type="OrthoDB" id="270720at2759"/>
<dbReference type="Pfam" id="PF02493">
    <property type="entry name" value="MORN"/>
    <property type="match status" value="4"/>
</dbReference>
<keyword evidence="1" id="KW-0677">Repeat</keyword>
<comment type="caution">
    <text evidence="3">The sequence shown here is derived from an EMBL/GenBank/DDBJ whole genome shotgun (WGS) entry which is preliminary data.</text>
</comment>
<proteinExistence type="predicted"/>
<sequence>MSHTSLFSSASLSVFAPSVSSCPCHYHPKCTNNNLPFLPSFSVHRRHGRFACRISFLRFRRIIPNSSLPNHSASNGFVDVIGIGSRKDAVIDHCLQSPFTSASSRLRFWTIDSRVSHRMQLLQREIGDDLITRIVEYPLFLRPCPLATILVASAGYGLNDISALELLPSIKSDGGLVVAVLLMPFRFEGQRRRKEVENLVDKLQKCSHLHIVVETDALLKTEDETLAEAIRIVNNAILASINMISVLFDDVHLKFLDTVHEEVQEVIFTEILKLYGCHGETAVGYGTGYDIKSSISQAVFNCPFLTTDMKHPGGMVVLNIASERMMDKSEVSSVIRTFRRVSQCNKHMVFCSVHESALEQNLVITTLLVISGNEHAKALEKSGFLSSLVHHFPTFFSILTRDHSVPTDHIPNDWLLSGTSGLSIDGLESLYPCEEREKEYYRKKTYHENKIDVGHFESKDESASEECCEINEDENLLKREQINSWIFSPDFRSAQLWAEERTAFSRTTKKIGTMDAFSLPVGVKFPHQTNNDLQSSEAARFITLDDPRDGSLSNATFPSLDLLSGANLEAAMDIYSSTLKQFKSKSNESSKKQGSLSTRATSMLDAERESGKKWTPIIEMKFRGGLYRGRCEGGLPEGKGRLTFTNGSFYDGILHYGKRSGFGMFYFSNGDVYQGTWRDDLMHGKGWFYFHSGDRWFANFWKGKANGEGRFYSKLGGTFFGHFQNGWRHGEFLCIGTDGTRWKEIWKDGVLSNQTKIQTQSSD</sequence>
<dbReference type="SMART" id="SM00698">
    <property type="entry name" value="MORN"/>
    <property type="match status" value="3"/>
</dbReference>
<keyword evidence="2" id="KW-0732">Signal</keyword>